<keyword evidence="2" id="KW-0288">FMN</keyword>
<protein>
    <submittedName>
        <fullName evidence="4">NAD(P)H-dependent oxidoreductase</fullName>
        <ecNumber evidence="4">1.-.-.-</ecNumber>
    </submittedName>
</protein>
<evidence type="ECO:0000259" key="3">
    <source>
        <dbReference type="Pfam" id="PF03358"/>
    </source>
</evidence>
<reference evidence="4 5" key="1">
    <citation type="submission" date="2023-05" db="EMBL/GenBank/DDBJ databases">
        <title>Pseudoalteromonas ardens sp. nov., Pseudoalteromonas obscura sp. nov., and Pseudoalteromonas umbrosa sp. nov., isolated from the coral Montipora capitata.</title>
        <authorList>
            <person name="Thomas E.M."/>
            <person name="Smith E.M."/>
            <person name="Papke E."/>
            <person name="Shlafstein M.D."/>
            <person name="Oline D.K."/>
            <person name="Videau P."/>
            <person name="Saw J.H."/>
            <person name="Strangman W.K."/>
            <person name="Ushijima B."/>
        </authorList>
    </citation>
    <scope>NUCLEOTIDE SEQUENCE [LARGE SCALE GENOMIC DNA]</scope>
    <source>
        <strain evidence="4 5">P94</strain>
    </source>
</reference>
<evidence type="ECO:0000313" key="5">
    <source>
        <dbReference type="Proteomes" id="UP001231915"/>
    </source>
</evidence>
<dbReference type="RefSeq" id="WP_284136913.1">
    <property type="nucleotide sequence ID" value="NZ_JASJUT010000003.1"/>
</dbReference>
<dbReference type="Pfam" id="PF03358">
    <property type="entry name" value="FMN_red"/>
    <property type="match status" value="1"/>
</dbReference>
<dbReference type="Proteomes" id="UP001231915">
    <property type="component" value="Unassembled WGS sequence"/>
</dbReference>
<comment type="caution">
    <text evidence="4">The sequence shown here is derived from an EMBL/GenBank/DDBJ whole genome shotgun (WGS) entry which is preliminary data.</text>
</comment>
<accession>A0ABT7EJ81</accession>
<dbReference type="InterPro" id="IPR050712">
    <property type="entry name" value="NAD(P)H-dep_reductase"/>
</dbReference>
<dbReference type="PANTHER" id="PTHR30543:SF21">
    <property type="entry name" value="NAD(P)H-DEPENDENT FMN REDUCTASE LOT6"/>
    <property type="match status" value="1"/>
</dbReference>
<dbReference type="GO" id="GO:0016491">
    <property type="term" value="F:oxidoreductase activity"/>
    <property type="evidence" value="ECO:0007669"/>
    <property type="project" value="UniProtKB-KW"/>
</dbReference>
<dbReference type="InterPro" id="IPR005025">
    <property type="entry name" value="FMN_Rdtase-like_dom"/>
</dbReference>
<sequence>MNILAFGASNSKKSINQKLAFYAATQVNGATISLIDLNDYEMPIYSEDREKEFGIPELATRFYNKIAEADLIVVSFAEYNSSYTAAYKNLLDWTSRVGMQIFQQKQVLMLATSPGAGGAKKVLSSAQSSASSFSANLIGAISLPSFYDNFDLETNTVTSDSFNSQLIDSFKSNDIEPVNLSKRQQ</sequence>
<keyword evidence="5" id="KW-1185">Reference proteome</keyword>
<evidence type="ECO:0000313" key="4">
    <source>
        <dbReference type="EMBL" id="MDK2595102.1"/>
    </source>
</evidence>
<keyword evidence="4" id="KW-0560">Oxidoreductase</keyword>
<feature type="domain" description="NADPH-dependent FMN reductase-like" evidence="3">
    <location>
        <begin position="1"/>
        <end position="140"/>
    </location>
</feature>
<comment type="cofactor">
    <cofactor evidence="1">
        <name>FMN</name>
        <dbReference type="ChEBI" id="CHEBI:58210"/>
    </cofactor>
</comment>
<dbReference type="SUPFAM" id="SSF52218">
    <property type="entry name" value="Flavoproteins"/>
    <property type="match status" value="1"/>
</dbReference>
<dbReference type="PANTHER" id="PTHR30543">
    <property type="entry name" value="CHROMATE REDUCTASE"/>
    <property type="match status" value="1"/>
</dbReference>
<gene>
    <name evidence="4" type="ORF">QNM18_08630</name>
</gene>
<evidence type="ECO:0000256" key="2">
    <source>
        <dbReference type="ARBA" id="ARBA00022643"/>
    </source>
</evidence>
<dbReference type="EC" id="1.-.-.-" evidence="4"/>
<name>A0ABT7EJ81_9GAMM</name>
<dbReference type="InterPro" id="IPR029039">
    <property type="entry name" value="Flavoprotein-like_sf"/>
</dbReference>
<evidence type="ECO:0000256" key="1">
    <source>
        <dbReference type="ARBA" id="ARBA00001917"/>
    </source>
</evidence>
<dbReference type="EMBL" id="JASJUT010000003">
    <property type="protein sequence ID" value="MDK2595102.1"/>
    <property type="molecule type" value="Genomic_DNA"/>
</dbReference>
<proteinExistence type="predicted"/>
<keyword evidence="2" id="KW-0285">Flavoprotein</keyword>
<dbReference type="Gene3D" id="3.40.50.360">
    <property type="match status" value="1"/>
</dbReference>
<organism evidence="4 5">
    <name type="scientific">Pseudoalteromonas obscura</name>
    <dbReference type="NCBI Taxonomy" id="3048491"/>
    <lineage>
        <taxon>Bacteria</taxon>
        <taxon>Pseudomonadati</taxon>
        <taxon>Pseudomonadota</taxon>
        <taxon>Gammaproteobacteria</taxon>
        <taxon>Alteromonadales</taxon>
        <taxon>Pseudoalteromonadaceae</taxon>
        <taxon>Pseudoalteromonas</taxon>
    </lineage>
</organism>